<dbReference type="EMBL" id="LNAM01000210">
    <property type="protein sequence ID" value="KSV57583.1"/>
    <property type="molecule type" value="Genomic_DNA"/>
</dbReference>
<keyword evidence="1" id="KW-1133">Transmembrane helix</keyword>
<evidence type="ECO:0000313" key="4">
    <source>
        <dbReference type="Proteomes" id="UP000054874"/>
    </source>
</evidence>
<name>A0A0V8QAH0_9FIRM</name>
<feature type="transmembrane region" description="Helical" evidence="1">
    <location>
        <begin position="58"/>
        <end position="77"/>
    </location>
</feature>
<dbReference type="Pfam" id="PF14317">
    <property type="entry name" value="YcxB"/>
    <property type="match status" value="1"/>
</dbReference>
<feature type="transmembrane region" description="Helical" evidence="1">
    <location>
        <begin position="32"/>
        <end position="52"/>
    </location>
</feature>
<keyword evidence="1" id="KW-0812">Transmembrane</keyword>
<dbReference type="InterPro" id="IPR025588">
    <property type="entry name" value="YcxB-like_C"/>
</dbReference>
<evidence type="ECO:0000259" key="2">
    <source>
        <dbReference type="Pfam" id="PF14317"/>
    </source>
</evidence>
<dbReference type="RefSeq" id="WP_058354179.1">
    <property type="nucleotide sequence ID" value="NZ_CABMMD010000210.1"/>
</dbReference>
<keyword evidence="4" id="KW-1185">Reference proteome</keyword>
<dbReference type="Proteomes" id="UP000054874">
    <property type="component" value="Unassembled WGS sequence"/>
</dbReference>
<keyword evidence="1" id="KW-0472">Membrane</keyword>
<organism evidence="3 4">
    <name type="scientific">Acetivibrio ethanolgignens</name>
    <dbReference type="NCBI Taxonomy" id="290052"/>
    <lineage>
        <taxon>Bacteria</taxon>
        <taxon>Bacillati</taxon>
        <taxon>Bacillota</taxon>
        <taxon>Clostridia</taxon>
        <taxon>Eubacteriales</taxon>
        <taxon>Oscillospiraceae</taxon>
        <taxon>Acetivibrio</taxon>
    </lineage>
</organism>
<feature type="domain" description="YcxB-like C-terminal" evidence="2">
    <location>
        <begin position="103"/>
        <end position="160"/>
    </location>
</feature>
<evidence type="ECO:0000256" key="1">
    <source>
        <dbReference type="SAM" id="Phobius"/>
    </source>
</evidence>
<comment type="caution">
    <text evidence="3">The sequence shown here is derived from an EMBL/GenBank/DDBJ whole genome shotgun (WGS) entry which is preliminary data.</text>
</comment>
<reference evidence="3 4" key="1">
    <citation type="submission" date="2015-11" db="EMBL/GenBank/DDBJ databases">
        <title>Butyribacter intestini gen. nov., sp. nov., a butyric acid-producing bacterium of the family Lachnospiraceae isolated from the human faeces.</title>
        <authorList>
            <person name="Zou Y."/>
            <person name="Xue W."/>
            <person name="Luo G."/>
            <person name="Lv M."/>
        </authorList>
    </citation>
    <scope>NUCLEOTIDE SEQUENCE [LARGE SCALE GENOMIC DNA]</scope>
    <source>
        <strain evidence="3 4">ACET-33324</strain>
    </source>
</reference>
<proteinExistence type="predicted"/>
<dbReference type="OrthoDB" id="1706509at2"/>
<accession>A0A0V8QAH0</accession>
<dbReference type="AlphaFoldDB" id="A0A0V8QAH0"/>
<sequence length="177" mass="20759">MADKARFTVTTFMDKEDYRKFLYFATFRKTPLLALSLVLLSGLGSLILLFLLGVFRLAVFFGIWVFMFLCCIAALCFKVERMTKKQIKENPEQLFEYPSVLTFYENELVASNRNAEGSTRLKYADFFSITETTDYIIFYFTDTTANLLRKKDIDESEVREICKFLKEKAKKKYHILS</sequence>
<protein>
    <recommendedName>
        <fullName evidence="2">YcxB-like C-terminal domain-containing protein</fullName>
    </recommendedName>
</protein>
<evidence type="ECO:0000313" key="3">
    <source>
        <dbReference type="EMBL" id="KSV57583.1"/>
    </source>
</evidence>
<gene>
    <name evidence="3" type="ORF">ASU35_15820</name>
</gene>